<dbReference type="RefSeq" id="WP_353931945.1">
    <property type="nucleotide sequence ID" value="NZ_CP150886.1"/>
</dbReference>
<dbReference type="Gene3D" id="3.40.50.1000">
    <property type="entry name" value="HAD superfamily/HAD-like"/>
    <property type="match status" value="1"/>
</dbReference>
<dbReference type="PANTHER" id="PTHR43434">
    <property type="entry name" value="PHOSPHOGLYCOLATE PHOSPHATASE"/>
    <property type="match status" value="1"/>
</dbReference>
<gene>
    <name evidence="1" type="ORF">WJM97_05000</name>
</gene>
<dbReference type="NCBIfam" id="TIGR01548">
    <property type="entry name" value="HAD-SF-IA-hyp1"/>
    <property type="match status" value="1"/>
</dbReference>
<keyword evidence="1" id="KW-0378">Hydrolase</keyword>
<dbReference type="PANTHER" id="PTHR43434:SF1">
    <property type="entry name" value="PHOSPHOGLYCOLATE PHOSPHATASE"/>
    <property type="match status" value="1"/>
</dbReference>
<accession>A0ABZ2UXJ2</accession>
<proteinExistence type="predicted"/>
<dbReference type="Proteomes" id="UP001483337">
    <property type="component" value="Chromosome"/>
</dbReference>
<dbReference type="InterPro" id="IPR023214">
    <property type="entry name" value="HAD_sf"/>
</dbReference>
<evidence type="ECO:0000313" key="2">
    <source>
        <dbReference type="Proteomes" id="UP001483337"/>
    </source>
</evidence>
<dbReference type="InterPro" id="IPR006438">
    <property type="entry name" value="HAD-SF_TIGR01548"/>
</dbReference>
<dbReference type="InterPro" id="IPR036412">
    <property type="entry name" value="HAD-like_sf"/>
</dbReference>
<evidence type="ECO:0000313" key="1">
    <source>
        <dbReference type="EMBL" id="WZB89040.1"/>
    </source>
</evidence>
<dbReference type="EMBL" id="CP150886">
    <property type="protein sequence ID" value="WZB89040.1"/>
    <property type="molecule type" value="Genomic_DNA"/>
</dbReference>
<dbReference type="InterPro" id="IPR006439">
    <property type="entry name" value="HAD-SF_hydro_IA"/>
</dbReference>
<sequence length="267" mass="30120">MTKQTNIIVVFDIDGVIRDVSGSYRRALADTVEHFTNQMYRPTDVDIDNLKSEGIWNNDWEGSQELIYRHFVSEGMIREEIELDFEHIVSYFQSRYRGTDPENWNGYVAHEPLLLQPSYLELLTQAGIDWGFFSGATRGSATYILERRLGLKSPVLVAMEDAPGKPDPTGLFTTIDLLENGGDQKQTVIYVGDTVADMHTVEKARSLDNSRTWVGVGVLPPHVQGTVERKDAYTQTLIKAGAKVVFSNVQELTPEKIEKWEIGSSNF</sequence>
<name>A0ABZ2UXJ2_9CYAN</name>
<dbReference type="NCBIfam" id="TIGR01549">
    <property type="entry name" value="HAD-SF-IA-v1"/>
    <property type="match status" value="1"/>
</dbReference>
<dbReference type="SUPFAM" id="SSF56784">
    <property type="entry name" value="HAD-like"/>
    <property type="match status" value="1"/>
</dbReference>
<dbReference type="Pfam" id="PF00702">
    <property type="entry name" value="Hydrolase"/>
    <property type="match status" value="1"/>
</dbReference>
<dbReference type="InterPro" id="IPR050155">
    <property type="entry name" value="HAD-like_hydrolase_sf"/>
</dbReference>
<organism evidence="1 2">
    <name type="scientific">Okeanomitos corallinicola TIOX110</name>
    <dbReference type="NCBI Taxonomy" id="3133117"/>
    <lineage>
        <taxon>Bacteria</taxon>
        <taxon>Bacillati</taxon>
        <taxon>Cyanobacteriota</taxon>
        <taxon>Cyanophyceae</taxon>
        <taxon>Nostocales</taxon>
        <taxon>Aphanizomenonaceae</taxon>
        <taxon>Okeanomitos</taxon>
    </lineage>
</organism>
<keyword evidence="2" id="KW-1185">Reference proteome</keyword>
<reference evidence="1 2" key="1">
    <citation type="submission" date="2024-04" db="EMBL/GenBank/DDBJ databases">
        <title>Okeanomitos corallinicola gen. &amp; sp. nov. (Nostocales, Cyanobacteria), a new toxic marine heterocyst-forming cyanobacterium from a coral reef.</title>
        <authorList>
            <person name="Li H."/>
            <person name="Li R."/>
            <person name="Kang J."/>
            <person name="Hii K.S."/>
            <person name="Mohamed H.F."/>
            <person name="Xu X."/>
            <person name="Luo Z."/>
        </authorList>
    </citation>
    <scope>NUCLEOTIDE SEQUENCE [LARGE SCALE GENOMIC DNA]</scope>
    <source>
        <strain evidence="1 2">TIOX110</strain>
    </source>
</reference>
<dbReference type="GO" id="GO:0016787">
    <property type="term" value="F:hydrolase activity"/>
    <property type="evidence" value="ECO:0007669"/>
    <property type="project" value="UniProtKB-KW"/>
</dbReference>
<protein>
    <submittedName>
        <fullName evidence="1">TIGR01548 family HAD-type hydrolase</fullName>
    </submittedName>
</protein>